<dbReference type="InterPro" id="IPR035985">
    <property type="entry name" value="Ubiquitin-activating_enz"/>
</dbReference>
<dbReference type="Proteomes" id="UP000053029">
    <property type="component" value="Unassembled WGS sequence"/>
</dbReference>
<proteinExistence type="predicted"/>
<protein>
    <submittedName>
        <fullName evidence="2">Uncharacterized protein</fullName>
    </submittedName>
</protein>
<sequence length="540" mass="59015">MGAGGGGGGPEVCETPAGVPVTTEALSSTETSIGVTPLDRWMTTRRQAIEYLSKTRYVHPPYTLHREARHWTQTSVMSSASEASEISSVPPAYAPKAEMPGMRGRHESEMCLLETLPEAAQLPELLSQQRRFAGSDSALDSISINLFEQVPDLAISRSHSLASQPASQPPPIPDVLHPNVLFDGIMSARSTHRRREGKEMQTPTHKGPKGAKIGPRLGSEEDARAQGRNAKPRVSRSKDSSSHQNGTSTVTNVESPMGVVIPASVPQIRPKPKPKDWHEHSQNGVFQQAIYASRRRTGNLSISYGKKIPWHGDLIVWLVVSPGHASWSEVRVAIQVRDLPRCGVDFHIFVQSPGTQSPSELRLHQLKKYQVIVLTTTSLKDQLTISDYCHQNGIYLVIADTFGLFGCIFTDFGKDFTVGDVTGENPISNIVADTDETGLSAAPWVPGKVVKPEENAFYFTGRTGGSVSEVMNCRKFNWSPQTYFKCTDTKCAVGFYTAVSFEQFRASPKPSTFAAFPEGLESQGPSTMNDSASLDMTCFH</sequence>
<dbReference type="InterPro" id="IPR042302">
    <property type="entry name" value="E1_FCCH_sf"/>
</dbReference>
<feature type="region of interest" description="Disordered" evidence="1">
    <location>
        <begin position="190"/>
        <end position="258"/>
    </location>
</feature>
<gene>
    <name evidence="2" type="ORF">Z517_09292</name>
</gene>
<keyword evidence="3" id="KW-1185">Reference proteome</keyword>
<dbReference type="Gene3D" id="2.40.30.180">
    <property type="entry name" value="Ubiquitin-activating enzyme E1, FCCH domain"/>
    <property type="match status" value="1"/>
</dbReference>
<evidence type="ECO:0000313" key="2">
    <source>
        <dbReference type="EMBL" id="KIW76848.1"/>
    </source>
</evidence>
<dbReference type="VEuPathDB" id="FungiDB:Z517_09292"/>
<reference evidence="2 3" key="1">
    <citation type="submission" date="2015-01" db="EMBL/GenBank/DDBJ databases">
        <title>The Genome Sequence of Fonsecaea pedrosoi CBS 271.37.</title>
        <authorList>
            <consortium name="The Broad Institute Genomics Platform"/>
            <person name="Cuomo C."/>
            <person name="de Hoog S."/>
            <person name="Gorbushina A."/>
            <person name="Stielow B."/>
            <person name="Teixiera M."/>
            <person name="Abouelleil A."/>
            <person name="Chapman S.B."/>
            <person name="Priest M."/>
            <person name="Young S.K."/>
            <person name="Wortman J."/>
            <person name="Nusbaum C."/>
            <person name="Birren B."/>
        </authorList>
    </citation>
    <scope>NUCLEOTIDE SEQUENCE [LARGE SCALE GENOMIC DNA]</scope>
    <source>
        <strain evidence="2 3">CBS 271.37</strain>
    </source>
</reference>
<dbReference type="RefSeq" id="XP_013280656.1">
    <property type="nucleotide sequence ID" value="XM_013425202.1"/>
</dbReference>
<dbReference type="SUPFAM" id="SSF69572">
    <property type="entry name" value="Activating enzymes of the ubiquitin-like proteins"/>
    <property type="match status" value="1"/>
</dbReference>
<dbReference type="STRING" id="1442368.A0A0D2G832"/>
<evidence type="ECO:0000256" key="1">
    <source>
        <dbReference type="SAM" id="MobiDB-lite"/>
    </source>
</evidence>
<dbReference type="EMBL" id="KN846974">
    <property type="protein sequence ID" value="KIW76848.1"/>
    <property type="molecule type" value="Genomic_DNA"/>
</dbReference>
<name>A0A0D2G832_9EURO</name>
<feature type="compositionally biased region" description="Polar residues" evidence="1">
    <location>
        <begin position="242"/>
        <end position="254"/>
    </location>
</feature>
<dbReference type="GO" id="GO:0008641">
    <property type="term" value="F:ubiquitin-like modifier activating enzyme activity"/>
    <property type="evidence" value="ECO:0007669"/>
    <property type="project" value="InterPro"/>
</dbReference>
<organism evidence="2 3">
    <name type="scientific">Fonsecaea pedrosoi CBS 271.37</name>
    <dbReference type="NCBI Taxonomy" id="1442368"/>
    <lineage>
        <taxon>Eukaryota</taxon>
        <taxon>Fungi</taxon>
        <taxon>Dikarya</taxon>
        <taxon>Ascomycota</taxon>
        <taxon>Pezizomycotina</taxon>
        <taxon>Eurotiomycetes</taxon>
        <taxon>Chaetothyriomycetidae</taxon>
        <taxon>Chaetothyriales</taxon>
        <taxon>Herpotrichiellaceae</taxon>
        <taxon>Fonsecaea</taxon>
    </lineage>
</organism>
<dbReference type="Gene3D" id="3.40.50.12550">
    <property type="entry name" value="Ubiquitin-activating enzyme E1, inactive adenylation domain, subdomain 2"/>
    <property type="match status" value="1"/>
</dbReference>
<dbReference type="AlphaFoldDB" id="A0A0D2G832"/>
<evidence type="ECO:0000313" key="3">
    <source>
        <dbReference type="Proteomes" id="UP000053029"/>
    </source>
</evidence>
<dbReference type="HOGENOM" id="CLU_504357_0_0_1"/>
<accession>A0A0D2G832</accession>
<dbReference type="GeneID" id="25308782"/>